<reference evidence="3" key="1">
    <citation type="journal article" date="2021" name="Syst. Appl. Microbiol.">
        <title>Roseomonas hellenica sp. nov., isolated from roots of wild-growing Alkanna tinctoria.</title>
        <authorList>
            <person name="Rat A."/>
            <person name="Naranjo H.D."/>
            <person name="Lebbe L."/>
            <person name="Cnockaert M."/>
            <person name="Krigas N."/>
            <person name="Grigoriadou K."/>
            <person name="Maloupa E."/>
            <person name="Willems A."/>
        </authorList>
    </citation>
    <scope>NUCLEOTIDE SEQUENCE [LARGE SCALE GENOMIC DNA]</scope>
    <source>
        <strain evidence="3">LMG 31159</strain>
    </source>
</reference>
<keyword evidence="1" id="KW-1133">Transmembrane helix</keyword>
<dbReference type="Proteomes" id="UP000698752">
    <property type="component" value="Unassembled WGS sequence"/>
</dbReference>
<organism evidence="2 3">
    <name type="scientific">Neoroseomonas terrae</name>
    <dbReference type="NCBI Taxonomy" id="424799"/>
    <lineage>
        <taxon>Bacteria</taxon>
        <taxon>Pseudomonadati</taxon>
        <taxon>Pseudomonadota</taxon>
        <taxon>Alphaproteobacteria</taxon>
        <taxon>Acetobacterales</taxon>
        <taxon>Acetobacteraceae</taxon>
        <taxon>Neoroseomonas</taxon>
    </lineage>
</organism>
<accession>A0ABS5EPU8</accession>
<keyword evidence="1" id="KW-0472">Membrane</keyword>
<keyword evidence="1" id="KW-0812">Transmembrane</keyword>
<proteinExistence type="predicted"/>
<gene>
    <name evidence="2" type="ORF">GXW78_25640</name>
</gene>
<dbReference type="RefSeq" id="WP_211871774.1">
    <property type="nucleotide sequence ID" value="NZ_JAAEDI010000039.1"/>
</dbReference>
<protein>
    <submittedName>
        <fullName evidence="2">Uncharacterized protein</fullName>
    </submittedName>
</protein>
<evidence type="ECO:0000256" key="1">
    <source>
        <dbReference type="SAM" id="Phobius"/>
    </source>
</evidence>
<dbReference type="EMBL" id="JAAEDI010000039">
    <property type="protein sequence ID" value="MBR0653065.1"/>
    <property type="molecule type" value="Genomic_DNA"/>
</dbReference>
<comment type="caution">
    <text evidence="2">The sequence shown here is derived from an EMBL/GenBank/DDBJ whole genome shotgun (WGS) entry which is preliminary data.</text>
</comment>
<keyword evidence="3" id="KW-1185">Reference proteome</keyword>
<evidence type="ECO:0000313" key="3">
    <source>
        <dbReference type="Proteomes" id="UP000698752"/>
    </source>
</evidence>
<feature type="transmembrane region" description="Helical" evidence="1">
    <location>
        <begin position="14"/>
        <end position="32"/>
    </location>
</feature>
<evidence type="ECO:0000313" key="2">
    <source>
        <dbReference type="EMBL" id="MBR0653065.1"/>
    </source>
</evidence>
<name>A0ABS5EPU8_9PROT</name>
<sequence length="139" mass="16105">MEALFSSLLTGPALAAYGPWGIVAIIMVYMFFTWHRGREARLAQINDRERESLREDQRALFERQTEEIEGLRVDKTTLETRLRATEALASDLRQRLFSQYLDWRDSYHAANNARAVLVAANLKRPEDYEPLKRPEPPIG</sequence>